<accession>X1UYS2</accession>
<feature type="non-terminal residue" evidence="1">
    <location>
        <position position="61"/>
    </location>
</feature>
<gene>
    <name evidence="1" type="ORF">S12H4_62931</name>
</gene>
<feature type="non-terminal residue" evidence="1">
    <location>
        <position position="1"/>
    </location>
</feature>
<organism evidence="1">
    <name type="scientific">marine sediment metagenome</name>
    <dbReference type="NCBI Taxonomy" id="412755"/>
    <lineage>
        <taxon>unclassified sequences</taxon>
        <taxon>metagenomes</taxon>
        <taxon>ecological metagenomes</taxon>
    </lineage>
</organism>
<sequence>ATLMLSGYKEDEAVQRICEHITAMTDGLDAKETILFLDEPALGHSGAEYREVWEALFSSFQ</sequence>
<protein>
    <submittedName>
        <fullName evidence="1">Uncharacterized protein</fullName>
    </submittedName>
</protein>
<proteinExistence type="predicted"/>
<dbReference type="AlphaFoldDB" id="X1UYS2"/>
<dbReference type="EMBL" id="BARW01042484">
    <property type="protein sequence ID" value="GAJ22604.1"/>
    <property type="molecule type" value="Genomic_DNA"/>
</dbReference>
<comment type="caution">
    <text evidence="1">The sequence shown here is derived from an EMBL/GenBank/DDBJ whole genome shotgun (WGS) entry which is preliminary data.</text>
</comment>
<evidence type="ECO:0000313" key="1">
    <source>
        <dbReference type="EMBL" id="GAJ22604.1"/>
    </source>
</evidence>
<reference evidence="1" key="1">
    <citation type="journal article" date="2014" name="Front. Microbiol.">
        <title>High frequency of phylogenetically diverse reductive dehalogenase-homologous genes in deep subseafloor sedimentary metagenomes.</title>
        <authorList>
            <person name="Kawai M."/>
            <person name="Futagami T."/>
            <person name="Toyoda A."/>
            <person name="Takaki Y."/>
            <person name="Nishi S."/>
            <person name="Hori S."/>
            <person name="Arai W."/>
            <person name="Tsubouchi T."/>
            <person name="Morono Y."/>
            <person name="Uchiyama I."/>
            <person name="Ito T."/>
            <person name="Fujiyama A."/>
            <person name="Inagaki F."/>
            <person name="Takami H."/>
        </authorList>
    </citation>
    <scope>NUCLEOTIDE SEQUENCE</scope>
    <source>
        <strain evidence="1">Expedition CK06-06</strain>
    </source>
</reference>
<name>X1UYS2_9ZZZZ</name>